<organism evidence="2 3">
    <name type="scientific">Hypsibius exemplaris</name>
    <name type="common">Freshwater tardigrade</name>
    <dbReference type="NCBI Taxonomy" id="2072580"/>
    <lineage>
        <taxon>Eukaryota</taxon>
        <taxon>Metazoa</taxon>
        <taxon>Ecdysozoa</taxon>
        <taxon>Tardigrada</taxon>
        <taxon>Eutardigrada</taxon>
        <taxon>Parachela</taxon>
        <taxon>Hypsibioidea</taxon>
        <taxon>Hypsibiidae</taxon>
        <taxon>Hypsibius</taxon>
    </lineage>
</organism>
<gene>
    <name evidence="2" type="ORF">BV898_15803</name>
</gene>
<feature type="compositionally biased region" description="Gly residues" evidence="1">
    <location>
        <begin position="103"/>
        <end position="129"/>
    </location>
</feature>
<evidence type="ECO:0000256" key="1">
    <source>
        <dbReference type="SAM" id="MobiDB-lite"/>
    </source>
</evidence>
<dbReference type="Proteomes" id="UP000192578">
    <property type="component" value="Unassembled WGS sequence"/>
</dbReference>
<keyword evidence="3" id="KW-1185">Reference proteome</keyword>
<reference evidence="3" key="1">
    <citation type="submission" date="2017-01" db="EMBL/GenBank/DDBJ databases">
        <title>Comparative genomics of anhydrobiosis in the tardigrade Hypsibius dujardini.</title>
        <authorList>
            <person name="Yoshida Y."/>
            <person name="Koutsovoulos G."/>
            <person name="Laetsch D."/>
            <person name="Stevens L."/>
            <person name="Kumar S."/>
            <person name="Horikawa D."/>
            <person name="Ishino K."/>
            <person name="Komine S."/>
            <person name="Tomita M."/>
            <person name="Blaxter M."/>
            <person name="Arakawa K."/>
        </authorList>
    </citation>
    <scope>NUCLEOTIDE SEQUENCE [LARGE SCALE GENOMIC DNA]</scope>
    <source>
        <strain evidence="3">Z151</strain>
    </source>
</reference>
<protein>
    <submittedName>
        <fullName evidence="2">Uncharacterized protein</fullName>
    </submittedName>
</protein>
<dbReference type="EMBL" id="MTYJ01000221">
    <property type="protein sequence ID" value="OWA51316.1"/>
    <property type="molecule type" value="Genomic_DNA"/>
</dbReference>
<comment type="caution">
    <text evidence="2">The sequence shown here is derived from an EMBL/GenBank/DDBJ whole genome shotgun (WGS) entry which is preliminary data.</text>
</comment>
<feature type="region of interest" description="Disordered" evidence="1">
    <location>
        <begin position="101"/>
        <end position="156"/>
    </location>
</feature>
<sequence length="290" mass="31785">MHFSPSLPGLVERWLRQGDQAGLHRKLSDGIRDKKVQKLKGLESYMASLGFPWEGSRDFEWNPATECSWVPSAFRRNGNSLVYGGVNLGLKLVPARNSTGHGSINGGNSGNTGGGGGGGGGDGSGGGDGFTSDGESQPRGRGSRKSGKKSGTMNGNNLNHKGIHYFYEIRNETTKAYYKVGITKGGELREVKLDNGMTVMNPQRVRSQVNKLNANSPEKHVYVGLVRRQFEDRQGAYSYETRFVAAGKKFFNARGEDFLPGNRRPHNPNVITRRWPNDPKVNGIRGNFKK</sequence>
<proteinExistence type="predicted"/>
<dbReference type="AlphaFoldDB" id="A0A9X6NEL3"/>
<evidence type="ECO:0000313" key="2">
    <source>
        <dbReference type="EMBL" id="OWA51316.1"/>
    </source>
</evidence>
<evidence type="ECO:0000313" key="3">
    <source>
        <dbReference type="Proteomes" id="UP000192578"/>
    </source>
</evidence>
<accession>A0A9X6NEL3</accession>
<name>A0A9X6NEL3_HYPEX</name>